<organism evidence="1 2">
    <name type="scientific">Elysia crispata</name>
    <name type="common">lettuce slug</name>
    <dbReference type="NCBI Taxonomy" id="231223"/>
    <lineage>
        <taxon>Eukaryota</taxon>
        <taxon>Metazoa</taxon>
        <taxon>Spiralia</taxon>
        <taxon>Lophotrochozoa</taxon>
        <taxon>Mollusca</taxon>
        <taxon>Gastropoda</taxon>
        <taxon>Heterobranchia</taxon>
        <taxon>Euthyneura</taxon>
        <taxon>Panpulmonata</taxon>
        <taxon>Sacoglossa</taxon>
        <taxon>Placobranchoidea</taxon>
        <taxon>Plakobranchidae</taxon>
        <taxon>Elysia</taxon>
    </lineage>
</organism>
<protein>
    <submittedName>
        <fullName evidence="1">Uncharacterized protein</fullName>
    </submittedName>
</protein>
<comment type="caution">
    <text evidence="1">The sequence shown here is derived from an EMBL/GenBank/DDBJ whole genome shotgun (WGS) entry which is preliminary data.</text>
</comment>
<sequence length="99" mass="11449">MVNVTAIIFRVLCVYSPVRLKSKAFQSVNRRTGNSERNTSLQHFTLVGKTCKQHTQPEQGRRGHWTLYEHCHLWEKSLDQLKNAGAKKVLCNVKGKQER</sequence>
<keyword evidence="2" id="KW-1185">Reference proteome</keyword>
<reference evidence="1" key="1">
    <citation type="journal article" date="2023" name="G3 (Bethesda)">
        <title>A reference genome for the long-term kleptoplast-retaining sea slug Elysia crispata morphotype clarki.</title>
        <authorList>
            <person name="Eastman K.E."/>
            <person name="Pendleton A.L."/>
            <person name="Shaikh M.A."/>
            <person name="Suttiyut T."/>
            <person name="Ogas R."/>
            <person name="Tomko P."/>
            <person name="Gavelis G."/>
            <person name="Widhalm J.R."/>
            <person name="Wisecaver J.H."/>
        </authorList>
    </citation>
    <scope>NUCLEOTIDE SEQUENCE</scope>
    <source>
        <strain evidence="1">ECLA1</strain>
    </source>
</reference>
<name>A0AAE1AJL9_9GAST</name>
<evidence type="ECO:0000313" key="2">
    <source>
        <dbReference type="Proteomes" id="UP001283361"/>
    </source>
</evidence>
<gene>
    <name evidence="1" type="ORF">RRG08_005840</name>
</gene>
<accession>A0AAE1AJL9</accession>
<dbReference type="Proteomes" id="UP001283361">
    <property type="component" value="Unassembled WGS sequence"/>
</dbReference>
<evidence type="ECO:0000313" key="1">
    <source>
        <dbReference type="EMBL" id="KAK3789139.1"/>
    </source>
</evidence>
<dbReference type="AlphaFoldDB" id="A0AAE1AJL9"/>
<proteinExistence type="predicted"/>
<dbReference type="EMBL" id="JAWDGP010001679">
    <property type="protein sequence ID" value="KAK3789139.1"/>
    <property type="molecule type" value="Genomic_DNA"/>
</dbReference>